<keyword evidence="2" id="KW-1185">Reference proteome</keyword>
<gene>
    <name evidence="1" type="ORF">RND71_008640</name>
</gene>
<proteinExistence type="predicted"/>
<name>A0AAE1VQX0_9SOLA</name>
<dbReference type="Proteomes" id="UP001291623">
    <property type="component" value="Unassembled WGS sequence"/>
</dbReference>
<organism evidence="1 2">
    <name type="scientific">Anisodus tanguticus</name>
    <dbReference type="NCBI Taxonomy" id="243964"/>
    <lineage>
        <taxon>Eukaryota</taxon>
        <taxon>Viridiplantae</taxon>
        <taxon>Streptophyta</taxon>
        <taxon>Embryophyta</taxon>
        <taxon>Tracheophyta</taxon>
        <taxon>Spermatophyta</taxon>
        <taxon>Magnoliopsida</taxon>
        <taxon>eudicotyledons</taxon>
        <taxon>Gunneridae</taxon>
        <taxon>Pentapetalae</taxon>
        <taxon>asterids</taxon>
        <taxon>lamiids</taxon>
        <taxon>Solanales</taxon>
        <taxon>Solanaceae</taxon>
        <taxon>Solanoideae</taxon>
        <taxon>Hyoscyameae</taxon>
        <taxon>Anisodus</taxon>
    </lineage>
</organism>
<dbReference type="AlphaFoldDB" id="A0AAE1VQX0"/>
<evidence type="ECO:0000313" key="1">
    <source>
        <dbReference type="EMBL" id="KAK4373256.1"/>
    </source>
</evidence>
<comment type="caution">
    <text evidence="1">The sequence shown here is derived from an EMBL/GenBank/DDBJ whole genome shotgun (WGS) entry which is preliminary data.</text>
</comment>
<evidence type="ECO:0000313" key="2">
    <source>
        <dbReference type="Proteomes" id="UP001291623"/>
    </source>
</evidence>
<dbReference type="EMBL" id="JAVYJV010000004">
    <property type="protein sequence ID" value="KAK4373256.1"/>
    <property type="molecule type" value="Genomic_DNA"/>
</dbReference>
<protein>
    <submittedName>
        <fullName evidence="1">Uncharacterized protein</fullName>
    </submittedName>
</protein>
<reference evidence="1" key="1">
    <citation type="submission" date="2023-12" db="EMBL/GenBank/DDBJ databases">
        <title>Genome assembly of Anisodus tanguticus.</title>
        <authorList>
            <person name="Wang Y.-J."/>
        </authorList>
    </citation>
    <scope>NUCLEOTIDE SEQUENCE</scope>
    <source>
        <strain evidence="1">KB-2021</strain>
        <tissue evidence="1">Leaf</tissue>
    </source>
</reference>
<accession>A0AAE1VQX0</accession>
<sequence length="50" mass="5524">MSSFYKTQVITTANHVDQELSGLKRRLLPQVDGFMTCGKTCSTKSDCHGC</sequence>